<keyword evidence="2" id="KW-1185">Reference proteome</keyword>
<evidence type="ECO:0000313" key="1">
    <source>
        <dbReference type="EMBL" id="TKR73680.1"/>
    </source>
</evidence>
<dbReference type="EMBL" id="AZBU02000006">
    <property type="protein sequence ID" value="TKR73680.1"/>
    <property type="molecule type" value="Genomic_DNA"/>
</dbReference>
<proteinExistence type="predicted"/>
<gene>
    <name evidence="1" type="ORF">L596_020965</name>
</gene>
<organism evidence="1 2">
    <name type="scientific">Steinernema carpocapsae</name>
    <name type="common">Entomopathogenic nematode</name>
    <dbReference type="NCBI Taxonomy" id="34508"/>
    <lineage>
        <taxon>Eukaryota</taxon>
        <taxon>Metazoa</taxon>
        <taxon>Ecdysozoa</taxon>
        <taxon>Nematoda</taxon>
        <taxon>Chromadorea</taxon>
        <taxon>Rhabditida</taxon>
        <taxon>Tylenchina</taxon>
        <taxon>Panagrolaimomorpha</taxon>
        <taxon>Strongyloidoidea</taxon>
        <taxon>Steinernematidae</taxon>
        <taxon>Steinernema</taxon>
    </lineage>
</organism>
<dbReference type="AlphaFoldDB" id="A0A4U5MV50"/>
<sequence length="92" mass="10649">MQRERYRIVKLKLAKSTQTVPFDKNKLCNSAPFRFTNIQKIKYIALQKEQTATKATVEFLTTLKVALILINPVIFNKHLYTLKLSRLAAQPV</sequence>
<reference evidence="1 2" key="2">
    <citation type="journal article" date="2019" name="G3 (Bethesda)">
        <title>Hybrid Assembly of the Genome of the Entomopathogenic Nematode Steinernema carpocapsae Identifies the X-Chromosome.</title>
        <authorList>
            <person name="Serra L."/>
            <person name="Macchietto M."/>
            <person name="Macias-Munoz A."/>
            <person name="McGill C.J."/>
            <person name="Rodriguez I.M."/>
            <person name="Rodriguez B."/>
            <person name="Murad R."/>
            <person name="Mortazavi A."/>
        </authorList>
    </citation>
    <scope>NUCLEOTIDE SEQUENCE [LARGE SCALE GENOMIC DNA]</scope>
    <source>
        <strain evidence="1 2">ALL</strain>
    </source>
</reference>
<comment type="caution">
    <text evidence="1">The sequence shown here is derived from an EMBL/GenBank/DDBJ whole genome shotgun (WGS) entry which is preliminary data.</text>
</comment>
<reference evidence="1 2" key="1">
    <citation type="journal article" date="2015" name="Genome Biol.">
        <title>Comparative genomics of Steinernema reveals deeply conserved gene regulatory networks.</title>
        <authorList>
            <person name="Dillman A.R."/>
            <person name="Macchietto M."/>
            <person name="Porter C.F."/>
            <person name="Rogers A."/>
            <person name="Williams B."/>
            <person name="Antoshechkin I."/>
            <person name="Lee M.M."/>
            <person name="Goodwin Z."/>
            <person name="Lu X."/>
            <person name="Lewis E.E."/>
            <person name="Goodrich-Blair H."/>
            <person name="Stock S.P."/>
            <person name="Adams B.J."/>
            <person name="Sternberg P.W."/>
            <person name="Mortazavi A."/>
        </authorList>
    </citation>
    <scope>NUCLEOTIDE SEQUENCE [LARGE SCALE GENOMIC DNA]</scope>
    <source>
        <strain evidence="1 2">ALL</strain>
    </source>
</reference>
<name>A0A4U5MV50_STECR</name>
<accession>A0A4U5MV50</accession>
<evidence type="ECO:0000313" key="2">
    <source>
        <dbReference type="Proteomes" id="UP000298663"/>
    </source>
</evidence>
<protein>
    <submittedName>
        <fullName evidence="1">Uncharacterized protein</fullName>
    </submittedName>
</protein>
<dbReference type="Proteomes" id="UP000298663">
    <property type="component" value="Unassembled WGS sequence"/>
</dbReference>